<evidence type="ECO:0000313" key="1">
    <source>
        <dbReference type="EMBL" id="RDX66821.1"/>
    </source>
</evidence>
<feature type="non-terminal residue" evidence="1">
    <location>
        <position position="1"/>
    </location>
</feature>
<dbReference type="EMBL" id="QJKJ01013258">
    <property type="protein sequence ID" value="RDX66821.1"/>
    <property type="molecule type" value="Genomic_DNA"/>
</dbReference>
<dbReference type="AlphaFoldDB" id="A0A371ELA8"/>
<dbReference type="Proteomes" id="UP000257109">
    <property type="component" value="Unassembled WGS sequence"/>
</dbReference>
<protein>
    <submittedName>
        <fullName evidence="1">Uncharacterized protein</fullName>
    </submittedName>
</protein>
<gene>
    <name evidence="1" type="ORF">CR513_54374</name>
</gene>
<keyword evidence="2" id="KW-1185">Reference proteome</keyword>
<name>A0A371ELA8_MUCPR</name>
<sequence>MIVSRINPKAIEIGVHGRNVSLGLKKEGPNRRQDSLITFTDKDYEGTLPHSDYPMVISVIITNYRVEQFGQCVVLANFKNVGLLESSLEECPGTLIDFAGEQVKIRGVINLETILGTGSTRKAVKLRFMMVNSPTSYNVIFG</sequence>
<proteinExistence type="predicted"/>
<evidence type="ECO:0000313" key="2">
    <source>
        <dbReference type="Proteomes" id="UP000257109"/>
    </source>
</evidence>
<comment type="caution">
    <text evidence="1">The sequence shown here is derived from an EMBL/GenBank/DDBJ whole genome shotgun (WGS) entry which is preliminary data.</text>
</comment>
<reference evidence="1" key="1">
    <citation type="submission" date="2018-05" db="EMBL/GenBank/DDBJ databases">
        <title>Draft genome of Mucuna pruriens seed.</title>
        <authorList>
            <person name="Nnadi N.E."/>
            <person name="Vos R."/>
            <person name="Hasami M.H."/>
            <person name="Devisetty U.K."/>
            <person name="Aguiy J.C."/>
        </authorList>
    </citation>
    <scope>NUCLEOTIDE SEQUENCE [LARGE SCALE GENOMIC DNA]</scope>
    <source>
        <strain evidence="1">JCA_2017</strain>
    </source>
</reference>
<dbReference type="OrthoDB" id="1400091at2759"/>
<accession>A0A371ELA8</accession>
<organism evidence="1 2">
    <name type="scientific">Mucuna pruriens</name>
    <name type="common">Velvet bean</name>
    <name type="synonym">Dolichos pruriens</name>
    <dbReference type="NCBI Taxonomy" id="157652"/>
    <lineage>
        <taxon>Eukaryota</taxon>
        <taxon>Viridiplantae</taxon>
        <taxon>Streptophyta</taxon>
        <taxon>Embryophyta</taxon>
        <taxon>Tracheophyta</taxon>
        <taxon>Spermatophyta</taxon>
        <taxon>Magnoliopsida</taxon>
        <taxon>eudicotyledons</taxon>
        <taxon>Gunneridae</taxon>
        <taxon>Pentapetalae</taxon>
        <taxon>rosids</taxon>
        <taxon>fabids</taxon>
        <taxon>Fabales</taxon>
        <taxon>Fabaceae</taxon>
        <taxon>Papilionoideae</taxon>
        <taxon>50 kb inversion clade</taxon>
        <taxon>NPAAA clade</taxon>
        <taxon>indigoferoid/millettioid clade</taxon>
        <taxon>Phaseoleae</taxon>
        <taxon>Mucuna</taxon>
    </lineage>
</organism>